<gene>
    <name evidence="2" type="ORF">DU504_01930</name>
</gene>
<evidence type="ECO:0000313" key="2">
    <source>
        <dbReference type="EMBL" id="RCU46165.1"/>
    </source>
</evidence>
<comment type="caution">
    <text evidence="2">The sequence shown here is derived from an EMBL/GenBank/DDBJ whole genome shotgun (WGS) entry which is preliminary data.</text>
</comment>
<name>A0A368N9E1_9EURY</name>
<dbReference type="Proteomes" id="UP000252189">
    <property type="component" value="Unassembled WGS sequence"/>
</dbReference>
<reference evidence="2 3" key="1">
    <citation type="submission" date="2018-07" db="EMBL/GenBank/DDBJ databases">
        <title>Genome sequences of Haloplanus salinus JCM 18368T.</title>
        <authorList>
            <person name="Kim Y.B."/>
            <person name="Roh S.W."/>
        </authorList>
    </citation>
    <scope>NUCLEOTIDE SEQUENCE [LARGE SCALE GENOMIC DNA]</scope>
    <source>
        <strain evidence="2 3">JCM 18368</strain>
    </source>
</reference>
<accession>A0A368N9E1</accession>
<feature type="region of interest" description="Disordered" evidence="1">
    <location>
        <begin position="52"/>
        <end position="108"/>
    </location>
</feature>
<sequence length="108" mass="11708">MFGRKDPVLALVDDGRFGEEAAGRPDDRPDANLAVEFVRPLDGAVAGVGRFEAGVGAEAPGEDATDRRERRPSCRHSPGRRVSPLMTLSVSRRRSPPADPRTFYHPGV</sequence>
<dbReference type="EMBL" id="QPHM01000001">
    <property type="protein sequence ID" value="RCU46165.1"/>
    <property type="molecule type" value="Genomic_DNA"/>
</dbReference>
<organism evidence="2 3">
    <name type="scientific">Haloplanus salinus</name>
    <dbReference type="NCBI Taxonomy" id="1126245"/>
    <lineage>
        <taxon>Archaea</taxon>
        <taxon>Methanobacteriati</taxon>
        <taxon>Methanobacteriota</taxon>
        <taxon>Stenosarchaea group</taxon>
        <taxon>Halobacteria</taxon>
        <taxon>Halobacteriales</taxon>
        <taxon>Haloferacaceae</taxon>
        <taxon>Haloplanus</taxon>
    </lineage>
</organism>
<proteinExistence type="predicted"/>
<protein>
    <submittedName>
        <fullName evidence="2">Uncharacterized protein</fullName>
    </submittedName>
</protein>
<dbReference type="AlphaFoldDB" id="A0A368N9E1"/>
<evidence type="ECO:0000256" key="1">
    <source>
        <dbReference type="SAM" id="MobiDB-lite"/>
    </source>
</evidence>
<evidence type="ECO:0000313" key="3">
    <source>
        <dbReference type="Proteomes" id="UP000252189"/>
    </source>
</evidence>
<keyword evidence="3" id="KW-1185">Reference proteome</keyword>